<accession>A0A4Y8S4F2</accession>
<evidence type="ECO:0000256" key="1">
    <source>
        <dbReference type="ARBA" id="ARBA00044755"/>
    </source>
</evidence>
<dbReference type="OrthoDB" id="5432602at2"/>
<gene>
    <name evidence="2" type="ORF">E2R66_25915</name>
</gene>
<reference evidence="2 3" key="1">
    <citation type="journal article" date="2017" name="Int. J. Syst. Evol. Microbiol.">
        <title>Mucilaginibacterpsychrotolerans sp. nov., isolated from peatlands.</title>
        <authorList>
            <person name="Deng Y."/>
            <person name="Shen L."/>
            <person name="Xu B."/>
            <person name="Liu Y."/>
            <person name="Gu Z."/>
            <person name="Liu H."/>
            <person name="Zhou Y."/>
        </authorList>
    </citation>
    <scope>NUCLEOTIDE SEQUENCE [LARGE SCALE GENOMIC DNA]</scope>
    <source>
        <strain evidence="2 3">NH7-4</strain>
    </source>
</reference>
<proteinExistence type="inferred from homology"/>
<name>A0A4Y8S4F2_9SPHI</name>
<comment type="caution">
    <text evidence="2">The sequence shown here is derived from an EMBL/GenBank/DDBJ whole genome shotgun (WGS) entry which is preliminary data.</text>
</comment>
<evidence type="ECO:0000313" key="3">
    <source>
        <dbReference type="Proteomes" id="UP000297540"/>
    </source>
</evidence>
<dbReference type="EMBL" id="SOZE01000045">
    <property type="protein sequence ID" value="TFF33450.1"/>
    <property type="molecule type" value="Genomic_DNA"/>
</dbReference>
<organism evidence="2 3">
    <name type="scientific">Mucilaginibacter psychrotolerans</name>
    <dbReference type="NCBI Taxonomy" id="1524096"/>
    <lineage>
        <taxon>Bacteria</taxon>
        <taxon>Pseudomonadati</taxon>
        <taxon>Bacteroidota</taxon>
        <taxon>Sphingobacteriia</taxon>
        <taxon>Sphingobacteriales</taxon>
        <taxon>Sphingobacteriaceae</taxon>
        <taxon>Mucilaginibacter</taxon>
    </lineage>
</organism>
<keyword evidence="3" id="KW-1185">Reference proteome</keyword>
<dbReference type="PANTHER" id="PTHR35024:SF4">
    <property type="entry name" value="POLYMER-FORMING CYTOSKELETAL PROTEIN"/>
    <property type="match status" value="1"/>
</dbReference>
<dbReference type="PANTHER" id="PTHR35024">
    <property type="entry name" value="HYPOTHETICAL CYTOSOLIC PROTEIN"/>
    <property type="match status" value="1"/>
</dbReference>
<dbReference type="Proteomes" id="UP000297540">
    <property type="component" value="Unassembled WGS sequence"/>
</dbReference>
<comment type="similarity">
    <text evidence="1">Belongs to the bactofilin family.</text>
</comment>
<dbReference type="InterPro" id="IPR007607">
    <property type="entry name" value="BacA/B"/>
</dbReference>
<evidence type="ECO:0000313" key="2">
    <source>
        <dbReference type="EMBL" id="TFF33450.1"/>
    </source>
</evidence>
<dbReference type="Pfam" id="PF04519">
    <property type="entry name" value="Bactofilin"/>
    <property type="match status" value="1"/>
</dbReference>
<dbReference type="AlphaFoldDB" id="A0A4Y8S4F2"/>
<dbReference type="RefSeq" id="WP_133228938.1">
    <property type="nucleotide sequence ID" value="NZ_SOZE01000045.1"/>
</dbReference>
<sequence length="130" mass="13230">MAIFSKKEKVALDLQAISTLVSEGAVLDGNLKAPAFARIDGTVNGNITVDEGLILGEKGVVKGNIVTKEIVVYGKVTGDINASSVEIRSTGNIAGDIKTATLQVEVGGVHNGNLSMAPVVAGKTIGEKAA</sequence>
<protein>
    <submittedName>
        <fullName evidence="2">Polymer-forming cytoskeletal protein</fullName>
    </submittedName>
</protein>